<dbReference type="AlphaFoldDB" id="A0A7J9IRT4"/>
<feature type="non-terminal residue" evidence="2">
    <location>
        <position position="1"/>
    </location>
</feature>
<keyword evidence="3" id="KW-1185">Reference proteome</keyword>
<evidence type="ECO:0000313" key="3">
    <source>
        <dbReference type="Proteomes" id="UP000593575"/>
    </source>
</evidence>
<sequence length="89" mass="9046">VEGLSGNFVEVSNSLCGDGGEGGKDIEVAGNQSSEGGEGSMGVKGLDGLDASVEGLEEGDGGLNSSVDEDGKEGLRMKVIVIQRMRIFI</sequence>
<gene>
    <name evidence="2" type="ORF">Goarm_021455</name>
</gene>
<evidence type="ECO:0000256" key="1">
    <source>
        <dbReference type="SAM" id="MobiDB-lite"/>
    </source>
</evidence>
<dbReference type="Proteomes" id="UP000593575">
    <property type="component" value="Unassembled WGS sequence"/>
</dbReference>
<feature type="region of interest" description="Disordered" evidence="1">
    <location>
        <begin position="14"/>
        <end position="44"/>
    </location>
</feature>
<protein>
    <submittedName>
        <fullName evidence="2">Uncharacterized protein</fullName>
    </submittedName>
</protein>
<dbReference type="EMBL" id="JABFAE010000003">
    <property type="protein sequence ID" value="MBA0824812.1"/>
    <property type="molecule type" value="Genomic_DNA"/>
</dbReference>
<evidence type="ECO:0000313" key="2">
    <source>
        <dbReference type="EMBL" id="MBA0824812.1"/>
    </source>
</evidence>
<proteinExistence type="predicted"/>
<reference evidence="2 3" key="1">
    <citation type="journal article" date="2019" name="Genome Biol. Evol.">
        <title>Insights into the evolution of the New World diploid cottons (Gossypium, subgenus Houzingenia) based on genome sequencing.</title>
        <authorList>
            <person name="Grover C.E."/>
            <person name="Arick M.A. 2nd"/>
            <person name="Thrash A."/>
            <person name="Conover J.L."/>
            <person name="Sanders W.S."/>
            <person name="Peterson D.G."/>
            <person name="Frelichowski J.E."/>
            <person name="Scheffler J.A."/>
            <person name="Scheffler B.E."/>
            <person name="Wendel J.F."/>
        </authorList>
    </citation>
    <scope>NUCLEOTIDE SEQUENCE [LARGE SCALE GENOMIC DNA]</scope>
    <source>
        <strain evidence="2">6</strain>
        <tissue evidence="2">Leaf</tissue>
    </source>
</reference>
<comment type="caution">
    <text evidence="2">The sequence shown here is derived from an EMBL/GenBank/DDBJ whole genome shotgun (WGS) entry which is preliminary data.</text>
</comment>
<accession>A0A7J9IRT4</accession>
<organism evidence="2 3">
    <name type="scientific">Gossypium armourianum</name>
    <dbReference type="NCBI Taxonomy" id="34283"/>
    <lineage>
        <taxon>Eukaryota</taxon>
        <taxon>Viridiplantae</taxon>
        <taxon>Streptophyta</taxon>
        <taxon>Embryophyta</taxon>
        <taxon>Tracheophyta</taxon>
        <taxon>Spermatophyta</taxon>
        <taxon>Magnoliopsida</taxon>
        <taxon>eudicotyledons</taxon>
        <taxon>Gunneridae</taxon>
        <taxon>Pentapetalae</taxon>
        <taxon>rosids</taxon>
        <taxon>malvids</taxon>
        <taxon>Malvales</taxon>
        <taxon>Malvaceae</taxon>
        <taxon>Malvoideae</taxon>
        <taxon>Gossypium</taxon>
    </lineage>
</organism>
<name>A0A7J9IRT4_9ROSI</name>